<feature type="transmembrane region" description="Helical" evidence="9">
    <location>
        <begin position="105"/>
        <end position="123"/>
    </location>
</feature>
<keyword evidence="14" id="KW-0496">Mitochondrion</keyword>
<evidence type="ECO:0000313" key="12">
    <source>
        <dbReference type="EMBL" id="AXI95939.1"/>
    </source>
</evidence>
<reference evidence="15" key="3">
    <citation type="journal article" date="2019" name="J. Pest Sci.">
        <title>Relative polyphagy of 'Mediterranean' cryptic Bemisia tabaci whitefly species and global pest status implications.</title>
        <authorList>
            <person name="Vyskocilova S."/>
            <person name="Seal S."/>
            <person name="Colvin J."/>
        </authorList>
    </citation>
    <scope>NUCLEOTIDE SEQUENCE</scope>
    <source>
        <strain evidence="15">MED Q1</strain>
    </source>
</reference>
<dbReference type="GO" id="GO:0015990">
    <property type="term" value="P:electron transport coupled proton transport"/>
    <property type="evidence" value="ECO:0007669"/>
    <property type="project" value="TreeGrafter"/>
</dbReference>
<evidence type="ECO:0000256" key="8">
    <source>
        <dbReference type="ARBA" id="ARBA00049551"/>
    </source>
</evidence>
<dbReference type="GO" id="GO:0003954">
    <property type="term" value="F:NADH dehydrogenase activity"/>
    <property type="evidence" value="ECO:0007669"/>
    <property type="project" value="TreeGrafter"/>
</dbReference>
<dbReference type="PANTHER" id="PTHR42829:SF2">
    <property type="entry name" value="NADH-UBIQUINONE OXIDOREDUCTASE CHAIN 5"/>
    <property type="match status" value="1"/>
</dbReference>
<feature type="transmembrane region" description="Helical" evidence="9">
    <location>
        <begin position="204"/>
        <end position="222"/>
    </location>
</feature>
<name>A0A345U679_BEMTA</name>
<feature type="transmembrane region" description="Helical" evidence="9">
    <location>
        <begin position="533"/>
        <end position="549"/>
    </location>
</feature>
<keyword evidence="4 9" id="KW-0812">Transmembrane</keyword>
<accession>A0A345U679</accession>
<dbReference type="InterPro" id="IPR001750">
    <property type="entry name" value="ND/Mrp_TM"/>
</dbReference>
<keyword evidence="6 9" id="KW-0472">Membrane</keyword>
<evidence type="ECO:0000256" key="6">
    <source>
        <dbReference type="ARBA" id="ARBA00023136"/>
    </source>
</evidence>
<feature type="transmembrane region" description="Helical" evidence="9">
    <location>
        <begin position="366"/>
        <end position="389"/>
    </location>
</feature>
<feature type="transmembrane region" description="Helical" evidence="9">
    <location>
        <begin position="234"/>
        <end position="254"/>
    </location>
</feature>
<feature type="transmembrane region" description="Helical" evidence="9">
    <location>
        <begin position="444"/>
        <end position="463"/>
    </location>
</feature>
<dbReference type="PANTHER" id="PTHR42829">
    <property type="entry name" value="NADH-UBIQUINONE OXIDOREDUCTASE CHAIN 5"/>
    <property type="match status" value="1"/>
</dbReference>
<dbReference type="EMBL" id="MH186144">
    <property type="protein sequence ID" value="AXI95965.1"/>
    <property type="molecule type" value="Genomic_DNA"/>
</dbReference>
<feature type="transmembrane region" description="Helical" evidence="9">
    <location>
        <begin position="55"/>
        <end position="75"/>
    </location>
</feature>
<dbReference type="Pfam" id="PF00361">
    <property type="entry name" value="Proton_antipo_M"/>
    <property type="match status" value="1"/>
</dbReference>
<comment type="subcellular location">
    <subcellularLocation>
        <location evidence="2">Membrane</location>
        <topology evidence="2">Multi-pass membrane protein</topology>
    </subcellularLocation>
</comment>
<evidence type="ECO:0000256" key="5">
    <source>
        <dbReference type="ARBA" id="ARBA00022989"/>
    </source>
</evidence>
<reference evidence="14" key="1">
    <citation type="journal article" date="2018" name="PLoS ONE">
        <title>Comparative transcriptome analysis reveals genetic diversity in the endosymbiont Hamiltonella between native and exotic populations of Bemisia tabaci from Brazil.</title>
        <authorList>
            <person name="Rossitto De Marchi B."/>
            <person name="Kinene T."/>
            <person name="Mbora Wainaina J."/>
            <person name="Krause-Sakate R."/>
            <person name="Boykin L."/>
        </authorList>
    </citation>
    <scope>NUCLEOTIDE SEQUENCE</scope>
    <source>
        <strain evidence="12">154_1_MED_pilon</strain>
        <strain evidence="14">154_2</strain>
        <strain evidence="13">320_3</strain>
    </source>
</reference>
<gene>
    <name evidence="14" type="primary">ND5</name>
</gene>
<dbReference type="EMBL" id="MH714535">
    <property type="protein sequence ID" value="QEJ81968.1"/>
    <property type="molecule type" value="Genomic_DNA"/>
</dbReference>
<dbReference type="EMBL" id="MH047295">
    <property type="protein sequence ID" value="AXI95939.1"/>
    <property type="molecule type" value="Genomic_DNA"/>
</dbReference>
<evidence type="ECO:0000256" key="9">
    <source>
        <dbReference type="SAM" id="Phobius"/>
    </source>
</evidence>
<dbReference type="AlphaFoldDB" id="A0A345U679"/>
<evidence type="ECO:0000313" key="11">
    <source>
        <dbReference type="EMBL" id="AXE73229.1"/>
    </source>
</evidence>
<sequence>MKNAILMMYLVMFTLVLATMMIFSKNKTIMIEWKMMSLSSSDMNMFFLLDEKSSVFTLMVMMVTTSIMIYSQFYIQKKKVMFLKILIMFMASMVMLILSPNMVTLIMGWEGLGMTSFSLIMFYQNKKSVMSSMYTMMMNRVGDITLMVAMMILMNYSSWMFLSMEYLSSSTSWVTLMTVSMFSKSAQVPFSSWLTEAMAAPTPVSALVHSSTLVTAGIYLMIRFKSVMMESGMNTVVLTVAMITLSMASMNSLLEMDMKKLVALSTLSQISIMFISISTNLYSLAFFHMIMHATFKSLIFLCSSTYISNSNTQDLRKMYSTSINLLVTNVAFNVASMVLCALPFMSSFYSKEIIMEMIMITPLNKITTLTFIILMMVTASYSLKMMIIINMNKMNLTMKMWKETSNQKVSSIILLIPSVILGNSMSWFMELNKNVIYLSITEKLIPPMMIFITTVTIHSISEYKMTQPNKIANQMLTYMWFMKNLNLMSKMMLMTQKIKMLKTTEKGMVINQVNSLINFIYKGTNLLFKTNQIHLKTAILIMIIFMMIFI</sequence>
<evidence type="ECO:0000256" key="1">
    <source>
        <dbReference type="ARBA" id="ARBA00003257"/>
    </source>
</evidence>
<geneLocation type="mitochondrion" evidence="14"/>
<evidence type="ECO:0000313" key="13">
    <source>
        <dbReference type="EMBL" id="AXI95952.1"/>
    </source>
</evidence>
<feature type="transmembrane region" description="Helical" evidence="9">
    <location>
        <begin position="6"/>
        <end position="24"/>
    </location>
</feature>
<dbReference type="EMBL" id="MH186143">
    <property type="protein sequence ID" value="AXI95952.1"/>
    <property type="molecule type" value="Genomic_DNA"/>
</dbReference>
<evidence type="ECO:0000313" key="14">
    <source>
        <dbReference type="EMBL" id="AXI95965.1"/>
    </source>
</evidence>
<dbReference type="GO" id="GO:0008137">
    <property type="term" value="F:NADH dehydrogenase (ubiquinone) activity"/>
    <property type="evidence" value="ECO:0007669"/>
    <property type="project" value="UniProtKB-EC"/>
</dbReference>
<evidence type="ECO:0000256" key="4">
    <source>
        <dbReference type="ARBA" id="ARBA00022692"/>
    </source>
</evidence>
<dbReference type="GO" id="GO:0042773">
    <property type="term" value="P:ATP synthesis coupled electron transport"/>
    <property type="evidence" value="ECO:0007669"/>
    <property type="project" value="InterPro"/>
</dbReference>
<dbReference type="InterPro" id="IPR003945">
    <property type="entry name" value="NU5C-like"/>
</dbReference>
<evidence type="ECO:0000256" key="2">
    <source>
        <dbReference type="ARBA" id="ARBA00004141"/>
    </source>
</evidence>
<reference evidence="11" key="2">
    <citation type="journal article" date="2018" name="Sci. Rep.">
        <title>An integrative approach to discovering cryptic species within the Bemisia tabaci whitefly species complex.</title>
        <authorList>
            <person name="Vyskocilova S."/>
            <person name="Tay W.T."/>
            <person name="van Brunschot S."/>
            <person name="Seal S."/>
            <person name="Colvin J."/>
        </authorList>
    </citation>
    <scope>NUCLEOTIDE SEQUENCE</scope>
    <source>
        <strain evidence="11">MED Q1</strain>
    </source>
</reference>
<proteinExistence type="predicted"/>
<organism evidence="14">
    <name type="scientific">Bemisia tabaci</name>
    <name type="common">Sweetpotato whitefly</name>
    <name type="synonym">Aleurodes tabaci</name>
    <dbReference type="NCBI Taxonomy" id="7038"/>
    <lineage>
        <taxon>Eukaryota</taxon>
        <taxon>Metazoa</taxon>
        <taxon>Ecdysozoa</taxon>
        <taxon>Arthropoda</taxon>
        <taxon>Hexapoda</taxon>
        <taxon>Insecta</taxon>
        <taxon>Pterygota</taxon>
        <taxon>Neoptera</taxon>
        <taxon>Paraneoptera</taxon>
        <taxon>Hemiptera</taxon>
        <taxon>Sternorrhyncha</taxon>
        <taxon>Aleyrodoidea</taxon>
        <taxon>Aleyrodidae</taxon>
        <taxon>Aleyrodinae</taxon>
        <taxon>Bemisia</taxon>
    </lineage>
</organism>
<feature type="transmembrane region" description="Helical" evidence="9">
    <location>
        <begin position="409"/>
        <end position="429"/>
    </location>
</feature>
<evidence type="ECO:0000256" key="3">
    <source>
        <dbReference type="ARBA" id="ARBA00012944"/>
    </source>
</evidence>
<evidence type="ECO:0000313" key="15">
    <source>
        <dbReference type="EMBL" id="QEJ81968.1"/>
    </source>
</evidence>
<dbReference type="EMBL" id="MH205752">
    <property type="protein sequence ID" value="AXE73229.1"/>
    <property type="molecule type" value="Genomic_DNA"/>
</dbReference>
<comment type="catalytic activity">
    <reaction evidence="8">
        <text>a ubiquinone + NADH + 5 H(+)(in) = a ubiquinol + NAD(+) + 4 H(+)(out)</text>
        <dbReference type="Rhea" id="RHEA:29091"/>
        <dbReference type="Rhea" id="RHEA-COMP:9565"/>
        <dbReference type="Rhea" id="RHEA-COMP:9566"/>
        <dbReference type="ChEBI" id="CHEBI:15378"/>
        <dbReference type="ChEBI" id="CHEBI:16389"/>
        <dbReference type="ChEBI" id="CHEBI:17976"/>
        <dbReference type="ChEBI" id="CHEBI:57540"/>
        <dbReference type="ChEBI" id="CHEBI:57945"/>
        <dbReference type="EC" id="7.1.1.2"/>
    </reaction>
</comment>
<dbReference type="EC" id="7.1.1.2" evidence="3"/>
<feature type="transmembrane region" description="Helical" evidence="9">
    <location>
        <begin position="266"/>
        <end position="287"/>
    </location>
</feature>
<protein>
    <recommendedName>
        <fullName evidence="3">NADH:ubiquinone reductase (H(+)-translocating)</fullName>
        <ecNumber evidence="3">7.1.1.2</ecNumber>
    </recommendedName>
    <alternativeName>
        <fullName evidence="7">NADH dehydrogenase subunit 5</fullName>
    </alternativeName>
</protein>
<evidence type="ECO:0000259" key="10">
    <source>
        <dbReference type="Pfam" id="PF00361"/>
    </source>
</evidence>
<feature type="domain" description="NADH:quinone oxidoreductase/Mrp antiporter transmembrane" evidence="10">
    <location>
        <begin position="99"/>
        <end position="369"/>
    </location>
</feature>
<keyword evidence="5 9" id="KW-1133">Transmembrane helix</keyword>
<dbReference type="GO" id="GO:0016020">
    <property type="term" value="C:membrane"/>
    <property type="evidence" value="ECO:0007669"/>
    <property type="project" value="UniProtKB-SubCell"/>
</dbReference>
<comment type="function">
    <text evidence="1">Core subunit of the mitochondrial membrane respiratory chain NADH dehydrogenase (Complex I) that is believed to belong to the minimal assembly required for catalysis. Complex I functions in the transfer of electrons from NADH to the respiratory chain. The immediate electron acceptor for the enzyme is believed to be ubiquinone.</text>
</comment>
<dbReference type="PRINTS" id="PR01434">
    <property type="entry name" value="NADHDHGNASE5"/>
</dbReference>
<evidence type="ECO:0000256" key="7">
    <source>
        <dbReference type="ARBA" id="ARBA00031027"/>
    </source>
</evidence>
<feature type="transmembrane region" description="Helical" evidence="9">
    <location>
        <begin position="323"/>
        <end position="346"/>
    </location>
</feature>
<feature type="transmembrane region" description="Helical" evidence="9">
    <location>
        <begin position="82"/>
        <end position="99"/>
    </location>
</feature>
<feature type="transmembrane region" description="Helical" evidence="9">
    <location>
        <begin position="144"/>
        <end position="162"/>
    </location>
</feature>